<dbReference type="Pfam" id="PF00560">
    <property type="entry name" value="LRR_1"/>
    <property type="match status" value="5"/>
</dbReference>
<evidence type="ECO:0000256" key="1">
    <source>
        <dbReference type="ARBA" id="ARBA00004251"/>
    </source>
</evidence>
<dbReference type="PANTHER" id="PTHR48061">
    <property type="entry name" value="LEUCINE-RICH REPEAT RECEPTOR PROTEIN KINASE EMS1-LIKE-RELATED"/>
    <property type="match status" value="1"/>
</dbReference>
<keyword evidence="13" id="KW-1185">Reference proteome</keyword>
<dbReference type="SUPFAM" id="SSF52047">
    <property type="entry name" value="RNI-like"/>
    <property type="match status" value="1"/>
</dbReference>
<evidence type="ECO:0000313" key="13">
    <source>
        <dbReference type="Proteomes" id="UP001085076"/>
    </source>
</evidence>
<dbReference type="InterPro" id="IPR003591">
    <property type="entry name" value="Leu-rich_rpt_typical-subtyp"/>
</dbReference>
<evidence type="ECO:0000256" key="9">
    <source>
        <dbReference type="ARBA" id="ARBA00023136"/>
    </source>
</evidence>
<keyword evidence="5" id="KW-0812">Transmembrane</keyword>
<name>A0A9D5HKG6_9LILI</name>
<comment type="similarity">
    <text evidence="2">Belongs to the RLP family.</text>
</comment>
<dbReference type="InterPro" id="IPR001611">
    <property type="entry name" value="Leu-rich_rpt"/>
</dbReference>
<sequence length="485" mass="53501">MSSSDALTSHSQCLDLLELKKGFFYYKRYSTLPVWLAGTDCCQWKGVTCDEESGLIVSLDLSNRLMGGNISASLFNLTSLERLNLAFNSFNQRAVRLSGFHKLANLTHLNLSGSGFSGQVPVGISRLKKLISLDLSHNYGVSSSLKLEKPDLGMLIKDLSNLKELYLDGVNVSSMGSEWCGAISESLLGLEALSMKGCSLLGPIDSSLSELRNLSLLVLENNPLLVSNVPDSFANFSSLRELRLGYCQLQGLFPMHVFELTNLKVLDLSNNPMLSGYFPEFSTNSSLEALIVQHTNFSGSLPDSLGNLKSLTFLDLYASNVLGPIPRSIWILNKLVYLDLSFNHFTGEIPPMFDGSPLSHLEYVNLGSNALTGSIPTYLFTISALEHLYLDNNKFSGQLKEFVNASSTLRYVILKRNNLRGKIPKSILDLPSLESLSLSSNKFDGTMKLELFGHLRNLSYLDLSGIDLSISDQRQPFSRNNAAKY</sequence>
<dbReference type="FunFam" id="3.80.10.10:FF:000383">
    <property type="entry name" value="Leucine-rich repeat receptor protein kinase EMS1"/>
    <property type="match status" value="1"/>
</dbReference>
<keyword evidence="4" id="KW-0433">Leucine-rich repeat</keyword>
<keyword evidence="6" id="KW-0732">Signal</keyword>
<reference evidence="12" key="2">
    <citation type="journal article" date="2022" name="Hortic Res">
        <title>The genome of Dioscorea zingiberensis sheds light on the biosynthesis, origin and evolution of the medicinally important diosgenin saponins.</title>
        <authorList>
            <person name="Li Y."/>
            <person name="Tan C."/>
            <person name="Li Z."/>
            <person name="Guo J."/>
            <person name="Li S."/>
            <person name="Chen X."/>
            <person name="Wang C."/>
            <person name="Dai X."/>
            <person name="Yang H."/>
            <person name="Song W."/>
            <person name="Hou L."/>
            <person name="Xu J."/>
            <person name="Tong Z."/>
            <person name="Xu A."/>
            <person name="Yuan X."/>
            <person name="Wang W."/>
            <person name="Yang Q."/>
            <person name="Chen L."/>
            <person name="Sun Z."/>
            <person name="Wang K."/>
            <person name="Pan B."/>
            <person name="Chen J."/>
            <person name="Bao Y."/>
            <person name="Liu F."/>
            <person name="Qi X."/>
            <person name="Gang D.R."/>
            <person name="Wen J."/>
            <person name="Li J."/>
        </authorList>
    </citation>
    <scope>NUCLEOTIDE SEQUENCE</scope>
    <source>
        <strain evidence="12">Dzin_1.0</strain>
    </source>
</reference>
<dbReference type="FunFam" id="3.80.10.10:FF:000041">
    <property type="entry name" value="LRR receptor-like serine/threonine-protein kinase ERECTA"/>
    <property type="match status" value="1"/>
</dbReference>
<evidence type="ECO:0000256" key="6">
    <source>
        <dbReference type="ARBA" id="ARBA00022729"/>
    </source>
</evidence>
<keyword evidence="8" id="KW-1133">Transmembrane helix</keyword>
<proteinExistence type="inferred from homology"/>
<dbReference type="InterPro" id="IPR032675">
    <property type="entry name" value="LRR_dom_sf"/>
</dbReference>
<dbReference type="EMBL" id="JAGGNH010000003">
    <property type="protein sequence ID" value="KAJ0979382.1"/>
    <property type="molecule type" value="Genomic_DNA"/>
</dbReference>
<gene>
    <name evidence="12" type="ORF">J5N97_014856</name>
</gene>
<evidence type="ECO:0000256" key="4">
    <source>
        <dbReference type="ARBA" id="ARBA00022614"/>
    </source>
</evidence>
<dbReference type="Proteomes" id="UP001085076">
    <property type="component" value="Miscellaneous, Linkage group lg03"/>
</dbReference>
<keyword evidence="10" id="KW-0325">Glycoprotein</keyword>
<evidence type="ECO:0000259" key="11">
    <source>
        <dbReference type="Pfam" id="PF08263"/>
    </source>
</evidence>
<dbReference type="OrthoDB" id="676979at2759"/>
<dbReference type="AlphaFoldDB" id="A0A9D5HKG6"/>
<dbReference type="PANTHER" id="PTHR48061:SF2">
    <property type="entry name" value="RECEPTOR LIKE PROTEIN 30-LIKE"/>
    <property type="match status" value="1"/>
</dbReference>
<keyword evidence="9" id="KW-0472">Membrane</keyword>
<evidence type="ECO:0000256" key="2">
    <source>
        <dbReference type="ARBA" id="ARBA00009592"/>
    </source>
</evidence>
<keyword evidence="7" id="KW-0677">Repeat</keyword>
<comment type="subcellular location">
    <subcellularLocation>
        <location evidence="1">Cell membrane</location>
        <topology evidence="1">Single-pass type I membrane protein</topology>
    </subcellularLocation>
</comment>
<dbReference type="SMART" id="SM00369">
    <property type="entry name" value="LRR_TYP"/>
    <property type="match status" value="8"/>
</dbReference>
<keyword evidence="3" id="KW-1003">Cell membrane</keyword>
<evidence type="ECO:0000313" key="12">
    <source>
        <dbReference type="EMBL" id="KAJ0979382.1"/>
    </source>
</evidence>
<evidence type="ECO:0000256" key="5">
    <source>
        <dbReference type="ARBA" id="ARBA00022692"/>
    </source>
</evidence>
<accession>A0A9D5HKG6</accession>
<evidence type="ECO:0000256" key="10">
    <source>
        <dbReference type="ARBA" id="ARBA00023180"/>
    </source>
</evidence>
<comment type="caution">
    <text evidence="12">The sequence shown here is derived from an EMBL/GenBank/DDBJ whole genome shotgun (WGS) entry which is preliminary data.</text>
</comment>
<dbReference type="Pfam" id="PF13855">
    <property type="entry name" value="LRR_8"/>
    <property type="match status" value="1"/>
</dbReference>
<evidence type="ECO:0000256" key="8">
    <source>
        <dbReference type="ARBA" id="ARBA00022989"/>
    </source>
</evidence>
<evidence type="ECO:0000256" key="7">
    <source>
        <dbReference type="ARBA" id="ARBA00022737"/>
    </source>
</evidence>
<dbReference type="InterPro" id="IPR046956">
    <property type="entry name" value="RLP23-like"/>
</dbReference>
<evidence type="ECO:0000256" key="3">
    <source>
        <dbReference type="ARBA" id="ARBA00022475"/>
    </source>
</evidence>
<organism evidence="12 13">
    <name type="scientific">Dioscorea zingiberensis</name>
    <dbReference type="NCBI Taxonomy" id="325984"/>
    <lineage>
        <taxon>Eukaryota</taxon>
        <taxon>Viridiplantae</taxon>
        <taxon>Streptophyta</taxon>
        <taxon>Embryophyta</taxon>
        <taxon>Tracheophyta</taxon>
        <taxon>Spermatophyta</taxon>
        <taxon>Magnoliopsida</taxon>
        <taxon>Liliopsida</taxon>
        <taxon>Dioscoreales</taxon>
        <taxon>Dioscoreaceae</taxon>
        <taxon>Dioscorea</taxon>
    </lineage>
</organism>
<feature type="domain" description="Leucine-rich repeat-containing N-terminal plant-type" evidence="11">
    <location>
        <begin position="16"/>
        <end position="50"/>
    </location>
</feature>
<reference evidence="12" key="1">
    <citation type="submission" date="2021-03" db="EMBL/GenBank/DDBJ databases">
        <authorList>
            <person name="Li Z."/>
            <person name="Yang C."/>
        </authorList>
    </citation>
    <scope>NUCLEOTIDE SEQUENCE</scope>
    <source>
        <strain evidence="12">Dzin_1.0</strain>
        <tissue evidence="12">Leaf</tissue>
    </source>
</reference>
<dbReference type="GO" id="GO:0005886">
    <property type="term" value="C:plasma membrane"/>
    <property type="evidence" value="ECO:0007669"/>
    <property type="project" value="UniProtKB-SubCell"/>
</dbReference>
<dbReference type="Gene3D" id="3.80.10.10">
    <property type="entry name" value="Ribonuclease Inhibitor"/>
    <property type="match status" value="5"/>
</dbReference>
<dbReference type="InterPro" id="IPR013210">
    <property type="entry name" value="LRR_N_plant-typ"/>
</dbReference>
<protein>
    <recommendedName>
        <fullName evidence="11">Leucine-rich repeat-containing N-terminal plant-type domain-containing protein</fullName>
    </recommendedName>
</protein>
<dbReference type="Pfam" id="PF08263">
    <property type="entry name" value="LRRNT_2"/>
    <property type="match status" value="1"/>
</dbReference>